<dbReference type="InterPro" id="IPR016187">
    <property type="entry name" value="CTDL_fold"/>
</dbReference>
<dbReference type="Pfam" id="PF00059">
    <property type="entry name" value="Lectin_C"/>
    <property type="match status" value="1"/>
</dbReference>
<accession>A0A3Q0T3Q8</accession>
<keyword evidence="3" id="KW-1133">Transmembrane helix</keyword>
<sequence length="209" mass="24013">ENTCAISKTDFTLIWRFELLLLLGCRRASDLNTIKFNRILQNLFTFETIIFIVMLQIKLTYVSLSNKWLIFLFDVFPEKTCPAGWKMFSCSCYLLSQSSDSWDAGRNKCRERGADLAVIDSAEEQDFLATFTQRPTWIGLTDTQEEGKWKWVDGTPLTLKYWAPHQPDNGGGDPKWGEEDCAQIRTLENTLWNDLSCGSSLSWVCEKVP</sequence>
<dbReference type="PROSITE" id="PS50041">
    <property type="entry name" value="C_TYPE_LECTIN_2"/>
    <property type="match status" value="1"/>
</dbReference>
<feature type="domain" description="C-type lectin" evidence="4">
    <location>
        <begin position="88"/>
        <end position="206"/>
    </location>
</feature>
<dbReference type="SMART" id="SM00034">
    <property type="entry name" value="CLECT"/>
    <property type="match status" value="1"/>
</dbReference>
<evidence type="ECO:0000256" key="1">
    <source>
        <dbReference type="ARBA" id="ARBA00022734"/>
    </source>
</evidence>
<dbReference type="STRING" id="61819.ENSACIP00000028634"/>
<keyword evidence="2" id="KW-1015">Disulfide bond</keyword>
<dbReference type="Gene3D" id="3.10.100.10">
    <property type="entry name" value="Mannose-Binding Protein A, subunit A"/>
    <property type="match status" value="1"/>
</dbReference>
<keyword evidence="3" id="KW-0472">Membrane</keyword>
<keyword evidence="1" id="KW-0430">Lectin</keyword>
<dbReference type="PANTHER" id="PTHR22803">
    <property type="entry name" value="MANNOSE, PHOSPHOLIPASE, LECTIN RECEPTOR RELATED"/>
    <property type="match status" value="1"/>
</dbReference>
<feature type="transmembrane region" description="Helical" evidence="3">
    <location>
        <begin position="39"/>
        <end position="57"/>
    </location>
</feature>
<dbReference type="InterPro" id="IPR018378">
    <property type="entry name" value="C-type_lectin_CS"/>
</dbReference>
<protein>
    <recommendedName>
        <fullName evidence="4">C-type lectin domain-containing protein</fullName>
    </recommendedName>
</protein>
<dbReference type="PROSITE" id="PS00615">
    <property type="entry name" value="C_TYPE_LECTIN_1"/>
    <property type="match status" value="1"/>
</dbReference>
<evidence type="ECO:0000259" key="4">
    <source>
        <dbReference type="PROSITE" id="PS50041"/>
    </source>
</evidence>
<dbReference type="InterPro" id="IPR050111">
    <property type="entry name" value="C-type_lectin/snaclec_domain"/>
</dbReference>
<name>A0A3Q0T3Q8_AMPCI</name>
<proteinExistence type="predicted"/>
<dbReference type="GO" id="GO:0030246">
    <property type="term" value="F:carbohydrate binding"/>
    <property type="evidence" value="ECO:0007669"/>
    <property type="project" value="UniProtKB-KW"/>
</dbReference>
<reference evidence="5" key="1">
    <citation type="submission" date="2025-08" db="UniProtKB">
        <authorList>
            <consortium name="Ensembl"/>
        </authorList>
    </citation>
    <scope>IDENTIFICATION</scope>
</reference>
<dbReference type="SUPFAM" id="SSF56436">
    <property type="entry name" value="C-type lectin-like"/>
    <property type="match status" value="1"/>
</dbReference>
<dbReference type="InterPro" id="IPR016186">
    <property type="entry name" value="C-type_lectin-like/link_sf"/>
</dbReference>
<dbReference type="Proteomes" id="UP000261340">
    <property type="component" value="Unplaced"/>
</dbReference>
<evidence type="ECO:0000256" key="2">
    <source>
        <dbReference type="ARBA" id="ARBA00023157"/>
    </source>
</evidence>
<dbReference type="CDD" id="cd03590">
    <property type="entry name" value="CLECT_DC-SIGN_like"/>
    <property type="match status" value="1"/>
</dbReference>
<reference evidence="5" key="2">
    <citation type="submission" date="2025-09" db="UniProtKB">
        <authorList>
            <consortium name="Ensembl"/>
        </authorList>
    </citation>
    <scope>IDENTIFICATION</scope>
</reference>
<dbReference type="GeneTree" id="ENSGT01030000234575"/>
<organism evidence="5 6">
    <name type="scientific">Amphilophus citrinellus</name>
    <name type="common">Midas cichlid</name>
    <name type="synonym">Cichlasoma citrinellum</name>
    <dbReference type="NCBI Taxonomy" id="61819"/>
    <lineage>
        <taxon>Eukaryota</taxon>
        <taxon>Metazoa</taxon>
        <taxon>Chordata</taxon>
        <taxon>Craniata</taxon>
        <taxon>Vertebrata</taxon>
        <taxon>Euteleostomi</taxon>
        <taxon>Actinopterygii</taxon>
        <taxon>Neopterygii</taxon>
        <taxon>Teleostei</taxon>
        <taxon>Neoteleostei</taxon>
        <taxon>Acanthomorphata</taxon>
        <taxon>Ovalentaria</taxon>
        <taxon>Cichlomorphae</taxon>
        <taxon>Cichliformes</taxon>
        <taxon>Cichlidae</taxon>
        <taxon>New World cichlids</taxon>
        <taxon>Cichlasomatinae</taxon>
        <taxon>Heroini</taxon>
        <taxon>Amphilophus</taxon>
    </lineage>
</organism>
<dbReference type="Ensembl" id="ENSACIT00000029391.1">
    <property type="protein sequence ID" value="ENSACIP00000028634.1"/>
    <property type="gene ID" value="ENSACIG00000022154.1"/>
</dbReference>
<dbReference type="AlphaFoldDB" id="A0A3Q0T3Q8"/>
<dbReference type="InterPro" id="IPR001304">
    <property type="entry name" value="C-type_lectin-like"/>
</dbReference>
<keyword evidence="6" id="KW-1185">Reference proteome</keyword>
<evidence type="ECO:0000256" key="3">
    <source>
        <dbReference type="SAM" id="Phobius"/>
    </source>
</evidence>
<evidence type="ECO:0000313" key="6">
    <source>
        <dbReference type="Proteomes" id="UP000261340"/>
    </source>
</evidence>
<evidence type="ECO:0000313" key="5">
    <source>
        <dbReference type="Ensembl" id="ENSACIP00000028634.1"/>
    </source>
</evidence>
<keyword evidence="3" id="KW-0812">Transmembrane</keyword>
<dbReference type="InterPro" id="IPR033989">
    <property type="entry name" value="CD209-like_CTLD"/>
</dbReference>